<keyword evidence="4" id="KW-0560">Oxidoreductase</keyword>
<dbReference type="GO" id="GO:0071949">
    <property type="term" value="F:FAD binding"/>
    <property type="evidence" value="ECO:0007669"/>
    <property type="project" value="InterPro"/>
</dbReference>
<dbReference type="InterPro" id="IPR036188">
    <property type="entry name" value="FAD/NAD-bd_sf"/>
</dbReference>
<dbReference type="InterPro" id="IPR050493">
    <property type="entry name" value="FAD-dep_Monooxygenase_BioMet"/>
</dbReference>
<keyword evidence="2" id="KW-0285">Flavoprotein</keyword>
<dbReference type="EMBL" id="BAHC01000125">
    <property type="protein sequence ID" value="GAB91139.1"/>
    <property type="molecule type" value="Genomic_DNA"/>
</dbReference>
<dbReference type="SUPFAM" id="SSF54373">
    <property type="entry name" value="FAD-linked reductases, C-terminal domain"/>
    <property type="match status" value="1"/>
</dbReference>
<dbReference type="AlphaFoldDB" id="K6WX51"/>
<sequence length="415" mass="44810">MSSLSQSRVLIAGGGIGGAAAALALARKGASVTLFERSAEFGEVGAGLQIGPHGSRMLESWGLLDTALARGVLPGNLVFRDAVTTEELTRVDLGVDFRARYGGPYFVIHRSDLHSILIEAARDAGAELLTGQTVDDVVTESNRAVLTTADGRTHEADVVLAMDGLKSRLRAKISDDEPVSSGYVAYRGTFPMDEVPAGLGITPGAGSEASGPLTDVVGYIGPGCHFIQYPLRGGTMLNQVAVFESPGFKAGKAEWGGPDELEHAYDHCHPTVQSATDHLWRDRWWPMYDRGPIDNWVDGRMILLGDAAHPPLQYLASGAVMAIEDAKCIADYAEEELALGVPDAWDRTLAAVNAERAPRCNRILTTGRMWGELWHLDGTARIARNELFRSRDTSSYRYTDWLWAYSSDRAPAVAV</sequence>
<evidence type="ECO:0000256" key="2">
    <source>
        <dbReference type="ARBA" id="ARBA00022630"/>
    </source>
</evidence>
<dbReference type="OrthoDB" id="4568714at2"/>
<feature type="domain" description="FAD-binding" evidence="6">
    <location>
        <begin position="8"/>
        <end position="174"/>
    </location>
</feature>
<dbReference type="eggNOG" id="COG0654">
    <property type="taxonomic scope" value="Bacteria"/>
</dbReference>
<dbReference type="PRINTS" id="PR00420">
    <property type="entry name" value="RNGMNOXGNASE"/>
</dbReference>
<dbReference type="SUPFAM" id="SSF51905">
    <property type="entry name" value="FAD/NAD(P)-binding domain"/>
    <property type="match status" value="1"/>
</dbReference>
<comment type="caution">
    <text evidence="7">The sequence shown here is derived from an EMBL/GenBank/DDBJ whole genome shotgun (WGS) entry which is preliminary data.</text>
</comment>
<dbReference type="PANTHER" id="PTHR13789:SF318">
    <property type="entry name" value="GERANYLGERANYL DIPHOSPHATE REDUCTASE"/>
    <property type="match status" value="1"/>
</dbReference>
<dbReference type="STRING" id="1108045.GORHZ_125_00220"/>
<evidence type="ECO:0000256" key="3">
    <source>
        <dbReference type="ARBA" id="ARBA00022827"/>
    </source>
</evidence>
<keyword evidence="8" id="KW-1185">Reference proteome</keyword>
<accession>K6WX51</accession>
<dbReference type="InterPro" id="IPR002938">
    <property type="entry name" value="FAD-bd"/>
</dbReference>
<evidence type="ECO:0000256" key="4">
    <source>
        <dbReference type="ARBA" id="ARBA00023002"/>
    </source>
</evidence>
<dbReference type="Pfam" id="PF01494">
    <property type="entry name" value="FAD_binding_3"/>
    <property type="match status" value="1"/>
</dbReference>
<proteinExistence type="predicted"/>
<dbReference type="PANTHER" id="PTHR13789">
    <property type="entry name" value="MONOOXYGENASE"/>
    <property type="match status" value="1"/>
</dbReference>
<gene>
    <name evidence="7" type="ORF">GORHZ_125_00220</name>
</gene>
<dbReference type="GO" id="GO:0004497">
    <property type="term" value="F:monooxygenase activity"/>
    <property type="evidence" value="ECO:0007669"/>
    <property type="project" value="UniProtKB-KW"/>
</dbReference>
<organism evidence="7 8">
    <name type="scientific">Gordonia rhizosphera NBRC 16068</name>
    <dbReference type="NCBI Taxonomy" id="1108045"/>
    <lineage>
        <taxon>Bacteria</taxon>
        <taxon>Bacillati</taxon>
        <taxon>Actinomycetota</taxon>
        <taxon>Actinomycetes</taxon>
        <taxon>Mycobacteriales</taxon>
        <taxon>Gordoniaceae</taxon>
        <taxon>Gordonia</taxon>
    </lineage>
</organism>
<dbReference type="RefSeq" id="WP_006334421.1">
    <property type="nucleotide sequence ID" value="NZ_BAHC01000125.1"/>
</dbReference>
<evidence type="ECO:0000259" key="6">
    <source>
        <dbReference type="Pfam" id="PF01494"/>
    </source>
</evidence>
<keyword evidence="3" id="KW-0274">FAD</keyword>
<dbReference type="Proteomes" id="UP000008363">
    <property type="component" value="Unassembled WGS sequence"/>
</dbReference>
<protein>
    <submittedName>
        <fullName evidence="7">Putative oxidoreductase</fullName>
    </submittedName>
</protein>
<evidence type="ECO:0000256" key="5">
    <source>
        <dbReference type="ARBA" id="ARBA00023033"/>
    </source>
</evidence>
<evidence type="ECO:0000313" key="8">
    <source>
        <dbReference type="Proteomes" id="UP000008363"/>
    </source>
</evidence>
<name>K6WX51_9ACTN</name>
<evidence type="ECO:0000256" key="1">
    <source>
        <dbReference type="ARBA" id="ARBA00001974"/>
    </source>
</evidence>
<comment type="cofactor">
    <cofactor evidence="1">
        <name>FAD</name>
        <dbReference type="ChEBI" id="CHEBI:57692"/>
    </cofactor>
</comment>
<evidence type="ECO:0000313" key="7">
    <source>
        <dbReference type="EMBL" id="GAB91139.1"/>
    </source>
</evidence>
<dbReference type="Gene3D" id="3.50.50.60">
    <property type="entry name" value="FAD/NAD(P)-binding domain"/>
    <property type="match status" value="1"/>
</dbReference>
<reference evidence="7 8" key="1">
    <citation type="submission" date="2012-08" db="EMBL/GenBank/DDBJ databases">
        <title>Whole genome shotgun sequence of Gordonia rhizosphera NBRC 16068.</title>
        <authorList>
            <person name="Takarada H."/>
            <person name="Isaki S."/>
            <person name="Hosoyama A."/>
            <person name="Tsuchikane K."/>
            <person name="Katsumata H."/>
            <person name="Baba S."/>
            <person name="Ohji S."/>
            <person name="Yamazaki S."/>
            <person name="Fujita N."/>
        </authorList>
    </citation>
    <scope>NUCLEOTIDE SEQUENCE [LARGE SCALE GENOMIC DNA]</scope>
    <source>
        <strain evidence="7 8">NBRC 16068</strain>
    </source>
</reference>
<keyword evidence="5" id="KW-0503">Monooxygenase</keyword>